<gene>
    <name evidence="1" type="ORF">INT45_010282</name>
</gene>
<dbReference type="EMBL" id="JAEPRB010000305">
    <property type="protein sequence ID" value="KAG2217350.1"/>
    <property type="molecule type" value="Genomic_DNA"/>
</dbReference>
<reference evidence="1 2" key="1">
    <citation type="submission" date="2020-12" db="EMBL/GenBank/DDBJ databases">
        <title>Metabolic potential, ecology and presence of endohyphal bacteria is reflected in genomic diversity of Mucoromycotina.</title>
        <authorList>
            <person name="Muszewska A."/>
            <person name="Okrasinska A."/>
            <person name="Steczkiewicz K."/>
            <person name="Drgas O."/>
            <person name="Orlowska M."/>
            <person name="Perlinska-Lenart U."/>
            <person name="Aleksandrzak-Piekarczyk T."/>
            <person name="Szatraj K."/>
            <person name="Zielenkiewicz U."/>
            <person name="Pilsyk S."/>
            <person name="Malc E."/>
            <person name="Mieczkowski P."/>
            <person name="Kruszewska J.S."/>
            <person name="Biernat P."/>
            <person name="Pawlowska J."/>
        </authorList>
    </citation>
    <scope>NUCLEOTIDE SEQUENCE [LARGE SCALE GENOMIC DNA]</scope>
    <source>
        <strain evidence="1 2">CBS 142.35</strain>
    </source>
</reference>
<organism evidence="1 2">
    <name type="scientific">Circinella minor</name>
    <dbReference type="NCBI Taxonomy" id="1195481"/>
    <lineage>
        <taxon>Eukaryota</taxon>
        <taxon>Fungi</taxon>
        <taxon>Fungi incertae sedis</taxon>
        <taxon>Mucoromycota</taxon>
        <taxon>Mucoromycotina</taxon>
        <taxon>Mucoromycetes</taxon>
        <taxon>Mucorales</taxon>
        <taxon>Lichtheimiaceae</taxon>
        <taxon>Circinella</taxon>
    </lineage>
</organism>
<dbReference type="Proteomes" id="UP000646827">
    <property type="component" value="Unassembled WGS sequence"/>
</dbReference>
<comment type="caution">
    <text evidence="1">The sequence shown here is derived from an EMBL/GenBank/DDBJ whole genome shotgun (WGS) entry which is preliminary data.</text>
</comment>
<protein>
    <submittedName>
        <fullName evidence="1">Uncharacterized protein</fullName>
    </submittedName>
</protein>
<proteinExistence type="predicted"/>
<keyword evidence="2" id="KW-1185">Reference proteome</keyword>
<evidence type="ECO:0000313" key="2">
    <source>
        <dbReference type="Proteomes" id="UP000646827"/>
    </source>
</evidence>
<evidence type="ECO:0000313" key="1">
    <source>
        <dbReference type="EMBL" id="KAG2217350.1"/>
    </source>
</evidence>
<name>A0A8H7RVC3_9FUNG</name>
<dbReference type="AlphaFoldDB" id="A0A8H7RVC3"/>
<sequence length="197" mass="22315">MKATSFTYLGIRVNYEGQLYGKQLIARNAPSAEKAMHIVSSIGISPTGVSKLLLVCLYTQLIGPNLKYGLAITTPNKQQQQTLEIAQNNCICHIYGARSQSYIQVMCHLYKLPSIEERTTFLQAKLLLSTYYLPDDALLTQMIRYLDQYTKSKWHLLNKSALWQKLPEPKSNTTTATFKATKRSYLMNELSQKISGP</sequence>
<accession>A0A8H7RVC3</accession>
<dbReference type="OrthoDB" id="5514950at2759"/>